<dbReference type="EMBL" id="LVZM01011176">
    <property type="protein sequence ID" value="OUC44960.1"/>
    <property type="molecule type" value="Genomic_DNA"/>
</dbReference>
<dbReference type="Gene3D" id="1.10.287.2620">
    <property type="match status" value="1"/>
</dbReference>
<comment type="caution">
    <text evidence="13">The sequence shown here is derived from an EMBL/GenBank/DDBJ whole genome shotgun (WGS) entry which is preliminary data.</text>
</comment>
<dbReference type="GO" id="GO:0051959">
    <property type="term" value="F:dynein light intermediate chain binding"/>
    <property type="evidence" value="ECO:0007669"/>
    <property type="project" value="InterPro"/>
</dbReference>
<comment type="subcellular location">
    <subcellularLocation>
        <location evidence="1">Cytoplasm</location>
        <location evidence="1">Cytoskeleton</location>
    </subcellularLocation>
</comment>
<evidence type="ECO:0000256" key="3">
    <source>
        <dbReference type="ARBA" id="ARBA00022490"/>
    </source>
</evidence>
<keyword evidence="9" id="KW-0175">Coiled coil</keyword>
<dbReference type="GO" id="GO:1904115">
    <property type="term" value="C:axon cytoplasm"/>
    <property type="evidence" value="ECO:0007669"/>
    <property type="project" value="GOC"/>
</dbReference>
<dbReference type="GO" id="GO:0005524">
    <property type="term" value="F:ATP binding"/>
    <property type="evidence" value="ECO:0007669"/>
    <property type="project" value="UniProtKB-KW"/>
</dbReference>
<dbReference type="GO" id="GO:0008569">
    <property type="term" value="F:minus-end-directed microtubule motor activity"/>
    <property type="evidence" value="ECO:0007669"/>
    <property type="project" value="TreeGrafter"/>
</dbReference>
<comment type="similarity">
    <text evidence="2">Belongs to the dynein heavy chain family.</text>
</comment>
<dbReference type="InterPro" id="IPR042222">
    <property type="entry name" value="Dynein_2_N"/>
</dbReference>
<keyword evidence="3" id="KW-0963">Cytoplasm</keyword>
<keyword evidence="8" id="KW-0243">Dynein</keyword>
<accession>A0A1Y3EJR9</accession>
<dbReference type="GO" id="GO:0005868">
    <property type="term" value="C:cytoplasmic dynein complex"/>
    <property type="evidence" value="ECO:0007669"/>
    <property type="project" value="TreeGrafter"/>
</dbReference>
<protein>
    <recommendedName>
        <fullName evidence="12">Dynein heavy chain linker domain-containing protein</fullName>
    </recommendedName>
</protein>
<dbReference type="GO" id="GO:0007052">
    <property type="term" value="P:mitotic spindle organization"/>
    <property type="evidence" value="ECO:0007669"/>
    <property type="project" value="TreeGrafter"/>
</dbReference>
<dbReference type="InterPro" id="IPR026983">
    <property type="entry name" value="DHC"/>
</dbReference>
<keyword evidence="5" id="KW-0677">Repeat</keyword>
<dbReference type="GO" id="GO:0045505">
    <property type="term" value="F:dynein intermediate chain binding"/>
    <property type="evidence" value="ECO:0007669"/>
    <property type="project" value="InterPro"/>
</dbReference>
<keyword evidence="11" id="KW-0206">Cytoskeleton</keyword>
<evidence type="ECO:0000313" key="14">
    <source>
        <dbReference type="Proteomes" id="UP000243006"/>
    </source>
</evidence>
<dbReference type="Proteomes" id="UP000243006">
    <property type="component" value="Unassembled WGS sequence"/>
</dbReference>
<sequence>MSLLHVHWNLNELTIGQIWACDLQRYESSIKEIILVAQGELALEEFLKQLREFWQTYELELINYQNKTKLIRGWDDLFNKLKEHINSLNAMKLSPYYKVFIVGFFVCMY</sequence>
<dbReference type="GO" id="GO:0031122">
    <property type="term" value="P:cytoplasmic microtubule organization"/>
    <property type="evidence" value="ECO:0007669"/>
    <property type="project" value="TreeGrafter"/>
</dbReference>
<evidence type="ECO:0000256" key="9">
    <source>
        <dbReference type="ARBA" id="ARBA00023054"/>
    </source>
</evidence>
<evidence type="ECO:0000256" key="1">
    <source>
        <dbReference type="ARBA" id="ARBA00004245"/>
    </source>
</evidence>
<evidence type="ECO:0000259" key="12">
    <source>
        <dbReference type="Pfam" id="PF08393"/>
    </source>
</evidence>
<keyword evidence="7" id="KW-0067">ATP-binding</keyword>
<dbReference type="InterPro" id="IPR013602">
    <property type="entry name" value="Dynein_heavy_linker"/>
</dbReference>
<evidence type="ECO:0000256" key="5">
    <source>
        <dbReference type="ARBA" id="ARBA00022737"/>
    </source>
</evidence>
<evidence type="ECO:0000256" key="2">
    <source>
        <dbReference type="ARBA" id="ARBA00008887"/>
    </source>
</evidence>
<keyword evidence="10" id="KW-0505">Motor protein</keyword>
<dbReference type="GO" id="GO:0005881">
    <property type="term" value="C:cytoplasmic microtubule"/>
    <property type="evidence" value="ECO:0007669"/>
    <property type="project" value="TreeGrafter"/>
</dbReference>
<evidence type="ECO:0000256" key="4">
    <source>
        <dbReference type="ARBA" id="ARBA00022701"/>
    </source>
</evidence>
<name>A0A1Y3EJR9_9BILA</name>
<evidence type="ECO:0000313" key="13">
    <source>
        <dbReference type="EMBL" id="OUC44960.1"/>
    </source>
</evidence>
<dbReference type="GO" id="GO:0008090">
    <property type="term" value="P:retrograde axonal transport"/>
    <property type="evidence" value="ECO:0007669"/>
    <property type="project" value="TreeGrafter"/>
</dbReference>
<organism evidence="13 14">
    <name type="scientific">Trichinella nativa</name>
    <dbReference type="NCBI Taxonomy" id="6335"/>
    <lineage>
        <taxon>Eukaryota</taxon>
        <taxon>Metazoa</taxon>
        <taxon>Ecdysozoa</taxon>
        <taxon>Nematoda</taxon>
        <taxon>Enoplea</taxon>
        <taxon>Dorylaimia</taxon>
        <taxon>Trichinellida</taxon>
        <taxon>Trichinellidae</taxon>
        <taxon>Trichinella</taxon>
    </lineage>
</organism>
<dbReference type="Gene3D" id="1.20.140.100">
    <property type="entry name" value="Dynein heavy chain, N-terminal domain 2"/>
    <property type="match status" value="1"/>
</dbReference>
<reference evidence="13 14" key="1">
    <citation type="submission" date="2015-04" db="EMBL/GenBank/DDBJ databases">
        <title>Draft genome of the roundworm Trichinella nativa.</title>
        <authorList>
            <person name="Mitreva M."/>
        </authorList>
    </citation>
    <scope>NUCLEOTIDE SEQUENCE [LARGE SCALE GENOMIC DNA]</scope>
    <source>
        <strain evidence="13 14">ISS45</strain>
    </source>
</reference>
<dbReference type="GO" id="GO:0005938">
    <property type="term" value="C:cell cortex"/>
    <property type="evidence" value="ECO:0007669"/>
    <property type="project" value="TreeGrafter"/>
</dbReference>
<dbReference type="AlphaFoldDB" id="A0A1Y3EJR9"/>
<keyword evidence="6" id="KW-0547">Nucleotide-binding</keyword>
<feature type="domain" description="Dynein heavy chain linker" evidence="12">
    <location>
        <begin position="11"/>
        <end position="100"/>
    </location>
</feature>
<keyword evidence="4" id="KW-0493">Microtubule</keyword>
<proteinExistence type="inferred from homology"/>
<evidence type="ECO:0000256" key="7">
    <source>
        <dbReference type="ARBA" id="ARBA00022840"/>
    </source>
</evidence>
<dbReference type="PANTHER" id="PTHR10676">
    <property type="entry name" value="DYNEIN HEAVY CHAIN FAMILY PROTEIN"/>
    <property type="match status" value="1"/>
</dbReference>
<dbReference type="GO" id="GO:0007097">
    <property type="term" value="P:nuclear migration"/>
    <property type="evidence" value="ECO:0007669"/>
    <property type="project" value="TreeGrafter"/>
</dbReference>
<gene>
    <name evidence="13" type="ORF">D917_08728</name>
</gene>
<dbReference type="PANTHER" id="PTHR10676:SF314">
    <property type="entry name" value="CYTOPLASMIC DYNEIN 1 HEAVY CHAIN 1"/>
    <property type="match status" value="1"/>
</dbReference>
<evidence type="ECO:0000256" key="6">
    <source>
        <dbReference type="ARBA" id="ARBA00022741"/>
    </source>
</evidence>
<evidence type="ECO:0000256" key="11">
    <source>
        <dbReference type="ARBA" id="ARBA00023212"/>
    </source>
</evidence>
<dbReference type="FunFam" id="1.10.287.2620:FF:000001">
    <property type="entry name" value="Cytoplasmic dynein heavy chain 1"/>
    <property type="match status" value="1"/>
</dbReference>
<evidence type="ECO:0000256" key="10">
    <source>
        <dbReference type="ARBA" id="ARBA00023175"/>
    </source>
</evidence>
<dbReference type="Pfam" id="PF08393">
    <property type="entry name" value="DHC_N2"/>
    <property type="match status" value="1"/>
</dbReference>
<evidence type="ECO:0000256" key="8">
    <source>
        <dbReference type="ARBA" id="ARBA00023017"/>
    </source>
</evidence>